<evidence type="ECO:0000313" key="2">
    <source>
        <dbReference type="Proteomes" id="UP001162501"/>
    </source>
</evidence>
<reference evidence="1" key="1">
    <citation type="submission" date="2023-05" db="EMBL/GenBank/DDBJ databases">
        <authorList>
            <consortium name="ELIXIR-Norway"/>
        </authorList>
    </citation>
    <scope>NUCLEOTIDE SEQUENCE</scope>
</reference>
<organism evidence="1 2">
    <name type="scientific">Rangifer tarandus platyrhynchus</name>
    <name type="common">Svalbard reindeer</name>
    <dbReference type="NCBI Taxonomy" id="3082113"/>
    <lineage>
        <taxon>Eukaryota</taxon>
        <taxon>Metazoa</taxon>
        <taxon>Chordata</taxon>
        <taxon>Craniata</taxon>
        <taxon>Vertebrata</taxon>
        <taxon>Euteleostomi</taxon>
        <taxon>Mammalia</taxon>
        <taxon>Eutheria</taxon>
        <taxon>Laurasiatheria</taxon>
        <taxon>Artiodactyla</taxon>
        <taxon>Ruminantia</taxon>
        <taxon>Pecora</taxon>
        <taxon>Cervidae</taxon>
        <taxon>Odocoileinae</taxon>
        <taxon>Rangifer</taxon>
    </lineage>
</organism>
<protein>
    <submittedName>
        <fullName evidence="1">Uncharacterized protein</fullName>
    </submittedName>
</protein>
<dbReference type="EMBL" id="OX596088">
    <property type="protein sequence ID" value="CAN0516816.1"/>
    <property type="molecule type" value="Genomic_DNA"/>
</dbReference>
<reference evidence="1" key="2">
    <citation type="submission" date="2025-03" db="EMBL/GenBank/DDBJ databases">
        <authorList>
            <consortium name="ELIXIR-Norway"/>
            <consortium name="Elixir Norway"/>
        </authorList>
    </citation>
    <scope>NUCLEOTIDE SEQUENCE</scope>
</reference>
<name>A0AC59ZVC5_RANTA</name>
<sequence>MQMRVPVRAACTLTTSFLTRLSSQSVGAKMETLELPSSTGGQEHWFNHSEDCEADIYPGYPWAPAPRPGIPLLVKMCASVYKLVNSSCVRISPKLGTTLSMCCGILHR</sequence>
<proteinExistence type="predicted"/>
<gene>
    <name evidence="1" type="ORF">MRATA1EN22A_LOCUS23567</name>
</gene>
<dbReference type="Proteomes" id="UP001162501">
    <property type="component" value="Chromosome 4"/>
</dbReference>
<accession>A0AC59ZVC5</accession>
<evidence type="ECO:0000313" key="1">
    <source>
        <dbReference type="EMBL" id="CAN0516816.1"/>
    </source>
</evidence>